<evidence type="ECO:0000256" key="1">
    <source>
        <dbReference type="SAM" id="Coils"/>
    </source>
</evidence>
<organism evidence="2 3">
    <name type="scientific">Pristionchus entomophagus</name>
    <dbReference type="NCBI Taxonomy" id="358040"/>
    <lineage>
        <taxon>Eukaryota</taxon>
        <taxon>Metazoa</taxon>
        <taxon>Ecdysozoa</taxon>
        <taxon>Nematoda</taxon>
        <taxon>Chromadorea</taxon>
        <taxon>Rhabditida</taxon>
        <taxon>Rhabditina</taxon>
        <taxon>Diplogasteromorpha</taxon>
        <taxon>Diplogasteroidea</taxon>
        <taxon>Neodiplogasteridae</taxon>
        <taxon>Pristionchus</taxon>
    </lineage>
</organism>
<gene>
    <name evidence="2" type="ORF">PENTCL1PPCAC_5188</name>
</gene>
<dbReference type="Proteomes" id="UP001432027">
    <property type="component" value="Unassembled WGS sequence"/>
</dbReference>
<protein>
    <recommendedName>
        <fullName evidence="4">B box-type domain-containing protein</fullName>
    </recommendedName>
</protein>
<dbReference type="AlphaFoldDB" id="A0AAV5SIW2"/>
<dbReference type="InterPro" id="IPR052667">
    <property type="entry name" value="E3_ubiquitin-ligase_RING"/>
</dbReference>
<evidence type="ECO:0000313" key="2">
    <source>
        <dbReference type="EMBL" id="GMS83013.1"/>
    </source>
</evidence>
<sequence length="564" mass="64547">IKCPNCSLVTTVTDGRKLPKNFAILSMAEQAIKSRIDPKVICKSCEIKVSSTSIRMCLKEDCNMYNQLICVNCVVDGGHGVHVVKYDVKMEKVRKELGEEIGLILSKVEDKKNNVLKLSERLTEITKTLKMNLYNANIPIQVIDQIASLSSEQDANELREIVIDLAKTITDECDALADVFKTTLETATSLDLFEEKEGAGPTEDPASQFREMIDNLQQNEQELKATIKDQNDQIQSLQEGIDKLCDALSESSERDKEALLRNKKLTKEMQETEKRNTELEEMLRESKIGALESAKRMLKFHEFEKLLKPFVCIQLGNGALLYFDNVKPFELFTNVNETRKNADLKLLEGEYDCTFKGTIGNCAYFRSVRGKIIKFFRASVDSGRMNFELINEMKTSEISLFDDQSLYFIELSREWSVYHYHENYTEKEGEKFEIPVINHLSKYERHYHRGVIYLFRENSKAVVERLNEKVVRVEGPLLMPDVTYVYTSHHTDSIYILNAELNVILILNTTKLSVSQLSYEPPTGSNNHSIVGIHDGILSMAFDGVWGRHLFTTRMDPIYSVVKF</sequence>
<name>A0AAV5SIW2_9BILA</name>
<evidence type="ECO:0008006" key="4">
    <source>
        <dbReference type="Google" id="ProtNLM"/>
    </source>
</evidence>
<accession>A0AAV5SIW2</accession>
<proteinExistence type="predicted"/>
<dbReference type="PANTHER" id="PTHR47156">
    <property type="entry name" value="PROTEIN CBG20824"/>
    <property type="match status" value="1"/>
</dbReference>
<reference evidence="2" key="1">
    <citation type="submission" date="2023-10" db="EMBL/GenBank/DDBJ databases">
        <title>Genome assembly of Pristionchus species.</title>
        <authorList>
            <person name="Yoshida K."/>
            <person name="Sommer R.J."/>
        </authorList>
    </citation>
    <scope>NUCLEOTIDE SEQUENCE</scope>
    <source>
        <strain evidence="2">RS0144</strain>
    </source>
</reference>
<evidence type="ECO:0000313" key="3">
    <source>
        <dbReference type="Proteomes" id="UP001432027"/>
    </source>
</evidence>
<comment type="caution">
    <text evidence="2">The sequence shown here is derived from an EMBL/GenBank/DDBJ whole genome shotgun (WGS) entry which is preliminary data.</text>
</comment>
<dbReference type="EMBL" id="BTSX01000002">
    <property type="protein sequence ID" value="GMS83013.1"/>
    <property type="molecule type" value="Genomic_DNA"/>
</dbReference>
<dbReference type="PANTHER" id="PTHR47156:SF10">
    <property type="entry name" value="E3 UBIQUITIN-PROTEIN LIGASE TRIM-21-RELATED"/>
    <property type="match status" value="1"/>
</dbReference>
<feature type="non-terminal residue" evidence="2">
    <location>
        <position position="1"/>
    </location>
</feature>
<keyword evidence="3" id="KW-1185">Reference proteome</keyword>
<keyword evidence="1" id="KW-0175">Coiled coil</keyword>
<feature type="coiled-coil region" evidence="1">
    <location>
        <begin position="206"/>
        <end position="289"/>
    </location>
</feature>